<dbReference type="InterPro" id="IPR013325">
    <property type="entry name" value="RNA_pol_sigma_r2"/>
</dbReference>
<protein>
    <submittedName>
        <fullName evidence="6">GNAT family N-acetyltransferase</fullName>
    </submittedName>
</protein>
<dbReference type="PANTHER" id="PTHR43133:SF51">
    <property type="entry name" value="RNA POLYMERASE SIGMA FACTOR"/>
    <property type="match status" value="1"/>
</dbReference>
<keyword evidence="7" id="KW-1185">Reference proteome</keyword>
<keyword evidence="2" id="KW-0805">Transcription regulation</keyword>
<dbReference type="CDD" id="cd06171">
    <property type="entry name" value="Sigma70_r4"/>
    <property type="match status" value="1"/>
</dbReference>
<keyword evidence="4" id="KW-0804">Transcription</keyword>
<dbReference type="SUPFAM" id="SSF55729">
    <property type="entry name" value="Acyl-CoA N-acyltransferases (Nat)"/>
    <property type="match status" value="1"/>
</dbReference>
<dbReference type="Gene3D" id="3.40.630.30">
    <property type="match status" value="1"/>
</dbReference>
<proteinExistence type="inferred from homology"/>
<dbReference type="SUPFAM" id="SSF88946">
    <property type="entry name" value="Sigma2 domain of RNA polymerase sigma factors"/>
    <property type="match status" value="1"/>
</dbReference>
<sequence>MTFKHDFQQDIGLAIHGDTDAFIRLIQAHKNYLYHLARTYLNHEEDCADAVQETIFKSFRSISTLREPAYFKSWLSRILINECIQLLRAQKRMRIIDQSKWNCTAAEVPYEAIELKEAVAYLEDHLKIVIQLYYYEDVPIKRIAKLLGVPEGTIKSRLHRARELLAEVLESPHDRRMMYDPILMQEGRRNDPIPLPPVVCERIDAALSCLPSSHRFKLCSRLVEPENRFCSSCEGDAWMEEPLLDGEIKISYDYSEKDYDYIADNLYDYNAKASQGLLKKPEHDVYLFLKDKSGQVIGGIFCETYNYCLYIDMFWIADDYRGKGYGKAMIAKAESAGKEMGCTFAHTSTFSYQSPYFYQIMGYEIFGILDDYPNGIKQYFLKKKLH</sequence>
<dbReference type="Gene3D" id="1.10.1740.10">
    <property type="match status" value="1"/>
</dbReference>
<dbReference type="InterPro" id="IPR014284">
    <property type="entry name" value="RNA_pol_sigma-70_dom"/>
</dbReference>
<dbReference type="EMBL" id="CALYLO010000002">
    <property type="protein sequence ID" value="CAH8244922.1"/>
    <property type="molecule type" value="Genomic_DNA"/>
</dbReference>
<dbReference type="RefSeq" id="WP_249725197.1">
    <property type="nucleotide sequence ID" value="NZ_AP031286.1"/>
</dbReference>
<evidence type="ECO:0000256" key="4">
    <source>
        <dbReference type="ARBA" id="ARBA00023163"/>
    </source>
</evidence>
<comment type="similarity">
    <text evidence="1">Belongs to the sigma-70 factor family. ECF subfamily.</text>
</comment>
<comment type="caution">
    <text evidence="6">The sequence shown here is derived from an EMBL/GenBank/DDBJ whole genome shotgun (WGS) entry which is preliminary data.</text>
</comment>
<evidence type="ECO:0000256" key="1">
    <source>
        <dbReference type="ARBA" id="ARBA00010641"/>
    </source>
</evidence>
<organism evidence="6 7">
    <name type="scientific">Paenibacillus melissococcoides</name>
    <dbReference type="NCBI Taxonomy" id="2912268"/>
    <lineage>
        <taxon>Bacteria</taxon>
        <taxon>Bacillati</taxon>
        <taxon>Bacillota</taxon>
        <taxon>Bacilli</taxon>
        <taxon>Bacillales</taxon>
        <taxon>Paenibacillaceae</taxon>
        <taxon>Paenibacillus</taxon>
    </lineage>
</organism>
<dbReference type="Pfam" id="PF08281">
    <property type="entry name" value="Sigma70_r4_2"/>
    <property type="match status" value="1"/>
</dbReference>
<gene>
    <name evidence="6" type="ORF">WJ0W_002153</name>
</gene>
<dbReference type="Pfam" id="PF04542">
    <property type="entry name" value="Sigma70_r2"/>
    <property type="match status" value="1"/>
</dbReference>
<dbReference type="Proteomes" id="UP001154322">
    <property type="component" value="Unassembled WGS sequence"/>
</dbReference>
<name>A0ABM9G140_9BACL</name>
<evidence type="ECO:0000256" key="2">
    <source>
        <dbReference type="ARBA" id="ARBA00023015"/>
    </source>
</evidence>
<accession>A0ABM9G140</accession>
<dbReference type="InterPro" id="IPR039425">
    <property type="entry name" value="RNA_pol_sigma-70-like"/>
</dbReference>
<dbReference type="Pfam" id="PF00583">
    <property type="entry name" value="Acetyltransf_1"/>
    <property type="match status" value="1"/>
</dbReference>
<evidence type="ECO:0000259" key="5">
    <source>
        <dbReference type="PROSITE" id="PS51186"/>
    </source>
</evidence>
<dbReference type="CDD" id="cd04301">
    <property type="entry name" value="NAT_SF"/>
    <property type="match status" value="1"/>
</dbReference>
<dbReference type="Gene3D" id="1.10.10.10">
    <property type="entry name" value="Winged helix-like DNA-binding domain superfamily/Winged helix DNA-binding domain"/>
    <property type="match status" value="1"/>
</dbReference>
<dbReference type="PROSITE" id="PS51186">
    <property type="entry name" value="GNAT"/>
    <property type="match status" value="1"/>
</dbReference>
<dbReference type="InterPro" id="IPR036388">
    <property type="entry name" value="WH-like_DNA-bd_sf"/>
</dbReference>
<dbReference type="PANTHER" id="PTHR43133">
    <property type="entry name" value="RNA POLYMERASE ECF-TYPE SIGMA FACTO"/>
    <property type="match status" value="1"/>
</dbReference>
<evidence type="ECO:0000256" key="3">
    <source>
        <dbReference type="ARBA" id="ARBA00023082"/>
    </source>
</evidence>
<evidence type="ECO:0000313" key="6">
    <source>
        <dbReference type="EMBL" id="CAH8244922.1"/>
    </source>
</evidence>
<dbReference type="NCBIfam" id="TIGR02937">
    <property type="entry name" value="sigma70-ECF"/>
    <property type="match status" value="1"/>
</dbReference>
<dbReference type="SUPFAM" id="SSF88659">
    <property type="entry name" value="Sigma3 and sigma4 domains of RNA polymerase sigma factors"/>
    <property type="match status" value="1"/>
</dbReference>
<dbReference type="InterPro" id="IPR007627">
    <property type="entry name" value="RNA_pol_sigma70_r2"/>
</dbReference>
<keyword evidence="3" id="KW-0731">Sigma factor</keyword>
<dbReference type="InterPro" id="IPR016181">
    <property type="entry name" value="Acyl_CoA_acyltransferase"/>
</dbReference>
<feature type="domain" description="N-acetyltransferase" evidence="5">
    <location>
        <begin position="239"/>
        <end position="386"/>
    </location>
</feature>
<reference evidence="6" key="1">
    <citation type="submission" date="2022-06" db="EMBL/GenBank/DDBJ databases">
        <authorList>
            <person name="Dietemann V."/>
            <person name="Ory F."/>
            <person name="Dainat B."/>
            <person name="Oberhansli S."/>
        </authorList>
    </citation>
    <scope>NUCLEOTIDE SEQUENCE</scope>
    <source>
        <strain evidence="6">Ena-SAMPLE-TAB-26-04-2022-14:26:32:270-5432</strain>
    </source>
</reference>
<evidence type="ECO:0000313" key="7">
    <source>
        <dbReference type="Proteomes" id="UP001154322"/>
    </source>
</evidence>
<dbReference type="InterPro" id="IPR013324">
    <property type="entry name" value="RNA_pol_sigma_r3/r4-like"/>
</dbReference>
<dbReference type="InterPro" id="IPR000182">
    <property type="entry name" value="GNAT_dom"/>
</dbReference>
<dbReference type="InterPro" id="IPR013249">
    <property type="entry name" value="RNA_pol_sigma70_r4_t2"/>
</dbReference>